<name>A0AAU9CIT6_9BACT</name>
<sequence>MGKIRIAHTKMPVDSIPSPEFWVENFGGETRI</sequence>
<organism evidence="1 2">
    <name type="scientific">Fulvitalea axinellae</name>
    <dbReference type="NCBI Taxonomy" id="1182444"/>
    <lineage>
        <taxon>Bacteria</taxon>
        <taxon>Pseudomonadati</taxon>
        <taxon>Bacteroidota</taxon>
        <taxon>Cytophagia</taxon>
        <taxon>Cytophagales</taxon>
        <taxon>Persicobacteraceae</taxon>
        <taxon>Fulvitalea</taxon>
    </lineage>
</organism>
<protein>
    <submittedName>
        <fullName evidence="1">Uncharacterized protein</fullName>
    </submittedName>
</protein>
<keyword evidence="2" id="KW-1185">Reference proteome</keyword>
<evidence type="ECO:0000313" key="2">
    <source>
        <dbReference type="Proteomes" id="UP001348817"/>
    </source>
</evidence>
<dbReference type="KEGG" id="fax:FUAX_01990"/>
<proteinExistence type="predicted"/>
<reference evidence="1 2" key="1">
    <citation type="submission" date="2021-12" db="EMBL/GenBank/DDBJ databases">
        <title>Genome sequencing of bacteria with rrn-lacking chromosome and rrn-plasmid.</title>
        <authorList>
            <person name="Anda M."/>
            <person name="Iwasaki W."/>
        </authorList>
    </citation>
    <scope>NUCLEOTIDE SEQUENCE [LARGE SCALE GENOMIC DNA]</scope>
    <source>
        <strain evidence="1 2">DSM 100852</strain>
    </source>
</reference>
<dbReference type="EMBL" id="AP025314">
    <property type="protein sequence ID" value="BDD07767.1"/>
    <property type="molecule type" value="Genomic_DNA"/>
</dbReference>
<evidence type="ECO:0000313" key="1">
    <source>
        <dbReference type="EMBL" id="BDD07767.1"/>
    </source>
</evidence>
<dbReference type="AlphaFoldDB" id="A0AAU9CIT6"/>
<dbReference type="Proteomes" id="UP001348817">
    <property type="component" value="Chromosome"/>
</dbReference>
<accession>A0AAU9CIT6</accession>
<gene>
    <name evidence="1" type="ORF">FUAX_01990</name>
</gene>